<keyword evidence="3" id="KW-1185">Reference proteome</keyword>
<organism evidence="2 3">
    <name type="scientific">Leucobacter chromiiresistens</name>
    <dbReference type="NCBI Taxonomy" id="1079994"/>
    <lineage>
        <taxon>Bacteria</taxon>
        <taxon>Bacillati</taxon>
        <taxon>Actinomycetota</taxon>
        <taxon>Actinomycetes</taxon>
        <taxon>Micrococcales</taxon>
        <taxon>Microbacteriaceae</taxon>
        <taxon>Leucobacter</taxon>
    </lineage>
</organism>
<evidence type="ECO:0000313" key="2">
    <source>
        <dbReference type="EMBL" id="KTR85558.1"/>
    </source>
</evidence>
<comment type="caution">
    <text evidence="2">The sequence shown here is derived from an EMBL/GenBank/DDBJ whole genome shotgun (WGS) entry which is preliminary data.</text>
</comment>
<evidence type="ECO:0000313" key="3">
    <source>
        <dbReference type="Proteomes" id="UP000070810"/>
    </source>
</evidence>
<name>A0A147EN36_9MICO</name>
<dbReference type="EMBL" id="LDRK01000053">
    <property type="protein sequence ID" value="KTR85558.1"/>
    <property type="molecule type" value="Genomic_DNA"/>
</dbReference>
<dbReference type="OrthoDB" id="5125441at2"/>
<dbReference type="RefSeq" id="WP_058594135.1">
    <property type="nucleotide sequence ID" value="NZ_LDRK01000053.1"/>
</dbReference>
<dbReference type="Proteomes" id="UP000070810">
    <property type="component" value="Unassembled WGS sequence"/>
</dbReference>
<dbReference type="AlphaFoldDB" id="A0A147EN36"/>
<feature type="region of interest" description="Disordered" evidence="1">
    <location>
        <begin position="1"/>
        <end position="30"/>
    </location>
</feature>
<accession>A0A147EN36</accession>
<proteinExistence type="predicted"/>
<feature type="compositionally biased region" description="Low complexity" evidence="1">
    <location>
        <begin position="16"/>
        <end position="30"/>
    </location>
</feature>
<gene>
    <name evidence="2" type="ORF">NS354_08700</name>
</gene>
<sequence>MGETDWGESEHRDVPAQEAARSAAGAGAEADGLVSRIELIESQPLPQRAAQFEQLHDELLAELQRGDHGGA</sequence>
<reference evidence="2 3" key="1">
    <citation type="journal article" date="2016" name="Front. Microbiol.">
        <title>Genomic Resource of Rice Seed Associated Bacteria.</title>
        <authorList>
            <person name="Midha S."/>
            <person name="Bansal K."/>
            <person name="Sharma S."/>
            <person name="Kumar N."/>
            <person name="Patil P.P."/>
            <person name="Chaudhry V."/>
            <person name="Patil P.B."/>
        </authorList>
    </citation>
    <scope>NUCLEOTIDE SEQUENCE [LARGE SCALE GENOMIC DNA]</scope>
    <source>
        <strain evidence="2 3">NS354</strain>
    </source>
</reference>
<protein>
    <submittedName>
        <fullName evidence="2">Uncharacterized protein</fullName>
    </submittedName>
</protein>
<evidence type="ECO:0000256" key="1">
    <source>
        <dbReference type="SAM" id="MobiDB-lite"/>
    </source>
</evidence>